<dbReference type="GO" id="GO:0003677">
    <property type="term" value="F:DNA binding"/>
    <property type="evidence" value="ECO:0007669"/>
    <property type="project" value="InterPro"/>
</dbReference>
<dbReference type="InterPro" id="IPR001387">
    <property type="entry name" value="Cro/C1-type_HTH"/>
</dbReference>
<dbReference type="Proteomes" id="UP000245212">
    <property type="component" value="Unassembled WGS sequence"/>
</dbReference>
<evidence type="ECO:0000259" key="2">
    <source>
        <dbReference type="PROSITE" id="PS50943"/>
    </source>
</evidence>
<dbReference type="Gene3D" id="1.10.260.40">
    <property type="entry name" value="lambda repressor-like DNA-binding domains"/>
    <property type="match status" value="1"/>
</dbReference>
<protein>
    <submittedName>
        <fullName evidence="3">XRE family transcriptional regulator</fullName>
    </submittedName>
</protein>
<reference evidence="4" key="1">
    <citation type="submission" date="2018-05" db="EMBL/GenBank/DDBJ databases">
        <authorList>
            <person name="Li Y."/>
        </authorList>
    </citation>
    <scope>NUCLEOTIDE SEQUENCE [LARGE SCALE GENOMIC DNA]</scope>
    <source>
        <strain evidence="4">3d-2-2</strain>
    </source>
</reference>
<keyword evidence="4" id="KW-1185">Reference proteome</keyword>
<dbReference type="PROSITE" id="PS50943">
    <property type="entry name" value="HTH_CROC1"/>
    <property type="match status" value="1"/>
</dbReference>
<dbReference type="SUPFAM" id="SSF47413">
    <property type="entry name" value="lambda repressor-like DNA-binding domains"/>
    <property type="match status" value="1"/>
</dbReference>
<evidence type="ECO:0000313" key="4">
    <source>
        <dbReference type="Proteomes" id="UP000245212"/>
    </source>
</evidence>
<dbReference type="AlphaFoldDB" id="A0A2V1K513"/>
<dbReference type="InterPro" id="IPR010982">
    <property type="entry name" value="Lambda_DNA-bd_dom_sf"/>
</dbReference>
<evidence type="ECO:0000313" key="3">
    <source>
        <dbReference type="EMBL" id="PWF23970.1"/>
    </source>
</evidence>
<organism evidence="3 4">
    <name type="scientific">Corticimicrobacter populi</name>
    <dbReference type="NCBI Taxonomy" id="2175229"/>
    <lineage>
        <taxon>Bacteria</taxon>
        <taxon>Pseudomonadati</taxon>
        <taxon>Pseudomonadota</taxon>
        <taxon>Betaproteobacteria</taxon>
        <taxon>Burkholderiales</taxon>
        <taxon>Alcaligenaceae</taxon>
        <taxon>Corticimicrobacter</taxon>
    </lineage>
</organism>
<dbReference type="SMART" id="SM00530">
    <property type="entry name" value="HTH_XRE"/>
    <property type="match status" value="1"/>
</dbReference>
<proteinExistence type="predicted"/>
<dbReference type="EMBL" id="QETA01000002">
    <property type="protein sequence ID" value="PWF23970.1"/>
    <property type="molecule type" value="Genomic_DNA"/>
</dbReference>
<dbReference type="RefSeq" id="WP_109061249.1">
    <property type="nucleotide sequence ID" value="NZ_QETA01000002.1"/>
</dbReference>
<evidence type="ECO:0000256" key="1">
    <source>
        <dbReference type="SAM" id="MobiDB-lite"/>
    </source>
</evidence>
<feature type="region of interest" description="Disordered" evidence="1">
    <location>
        <begin position="59"/>
        <end position="85"/>
    </location>
</feature>
<gene>
    <name evidence="3" type="ORF">DD235_06475</name>
</gene>
<comment type="caution">
    <text evidence="3">The sequence shown here is derived from an EMBL/GenBank/DDBJ whole genome shotgun (WGS) entry which is preliminary data.</text>
</comment>
<sequence length="134" mass="14748">MNTFGSRLRHARKLRGLTQQQLARIAGLSQSAVGNYESDQRHSSRALIALASALNIDPRWLDSGRGTPPGSQQPPPLKEPETTYAAESWQATQLWPFPSIDPASLSALSQADRQILESLVRTFIEACAKRHGSR</sequence>
<dbReference type="Pfam" id="PF01381">
    <property type="entry name" value="HTH_3"/>
    <property type="match status" value="1"/>
</dbReference>
<name>A0A2V1K513_9BURK</name>
<accession>A0A2V1K513</accession>
<dbReference type="CDD" id="cd00093">
    <property type="entry name" value="HTH_XRE"/>
    <property type="match status" value="1"/>
</dbReference>
<feature type="domain" description="HTH cro/C1-type" evidence="2">
    <location>
        <begin position="8"/>
        <end position="61"/>
    </location>
</feature>